<dbReference type="eggNOG" id="arCOG00742">
    <property type="taxonomic scope" value="Archaea"/>
</dbReference>
<reference evidence="2 3" key="1">
    <citation type="journal article" date="2012" name="Stand. Genomic Sci.">
        <title>Complete genome sequence of Pyrobaculum oguniense.</title>
        <authorList>
            <person name="Bernick D.L."/>
            <person name="Karplus K."/>
            <person name="Lui L.M."/>
            <person name="Coker J.K."/>
            <person name="Murphy J.N."/>
            <person name="Chan P.P."/>
            <person name="Cozen A.E."/>
            <person name="Lowe T.M."/>
        </authorList>
    </citation>
    <scope>NUCLEOTIDE SEQUENCE [LARGE SCALE GENOMIC DNA]</scope>
    <source>
        <strain evidence="2 3">TE7</strain>
    </source>
</reference>
<name>H6Q943_PYROT</name>
<evidence type="ECO:0000313" key="3">
    <source>
        <dbReference type="Proteomes" id="UP000009062"/>
    </source>
</evidence>
<proteinExistence type="predicted"/>
<sequence>MLGTSSRLYVIERLLVQGEAKAYDLAKTSPFAISTIYYTLRKLEDEGCVIVSRDVYMPTFKCILEYYREAGCGDAVKSYFRRSLGEYADLVKENDICQLLDFLVKIGACGKSVVSAVLDAVGGRLADVKKLPEGVTRAFTAALAAGSEYIDAVHKGAVVGGVFVGYCKRCGLVVAPCPLIK</sequence>
<dbReference type="Pfam" id="PF01978">
    <property type="entry name" value="TrmB"/>
    <property type="match status" value="1"/>
</dbReference>
<dbReference type="InterPro" id="IPR002831">
    <property type="entry name" value="Tscrpt_reg_TrmB_N"/>
</dbReference>
<evidence type="ECO:0000259" key="1">
    <source>
        <dbReference type="Pfam" id="PF01978"/>
    </source>
</evidence>
<accession>H6Q943</accession>
<dbReference type="KEGG" id="pog:Pogu_1397"/>
<dbReference type="InterPro" id="IPR036390">
    <property type="entry name" value="WH_DNA-bd_sf"/>
</dbReference>
<dbReference type="HOGENOM" id="CLU_1485942_0_0_2"/>
<dbReference type="STRING" id="698757.Pogu_1397"/>
<protein>
    <submittedName>
        <fullName evidence="2">Sugar-specific transcriptional regulator TrmB</fullName>
    </submittedName>
</protein>
<evidence type="ECO:0000313" key="2">
    <source>
        <dbReference type="EMBL" id="AFA39424.1"/>
    </source>
</evidence>
<dbReference type="Gene3D" id="1.10.10.10">
    <property type="entry name" value="Winged helix-like DNA-binding domain superfamily/Winged helix DNA-binding domain"/>
    <property type="match status" value="1"/>
</dbReference>
<organism evidence="2 3">
    <name type="scientific">Pyrobaculum oguniense (strain DSM 13380 / JCM 10595 / TE7)</name>
    <dbReference type="NCBI Taxonomy" id="698757"/>
    <lineage>
        <taxon>Archaea</taxon>
        <taxon>Thermoproteota</taxon>
        <taxon>Thermoprotei</taxon>
        <taxon>Thermoproteales</taxon>
        <taxon>Thermoproteaceae</taxon>
        <taxon>Pyrobaculum</taxon>
    </lineage>
</organism>
<dbReference type="Proteomes" id="UP000009062">
    <property type="component" value="Chromosome"/>
</dbReference>
<dbReference type="InterPro" id="IPR036388">
    <property type="entry name" value="WH-like_DNA-bd_sf"/>
</dbReference>
<feature type="domain" description="Transcription regulator TrmB N-terminal" evidence="1">
    <location>
        <begin position="13"/>
        <end position="55"/>
    </location>
</feature>
<gene>
    <name evidence="2" type="ordered locus">Pogu_1397</name>
</gene>
<dbReference type="SUPFAM" id="SSF46785">
    <property type="entry name" value="Winged helix' DNA-binding domain"/>
    <property type="match status" value="1"/>
</dbReference>
<dbReference type="AlphaFoldDB" id="H6Q943"/>
<dbReference type="EMBL" id="CP003316">
    <property type="protein sequence ID" value="AFA39424.1"/>
    <property type="molecule type" value="Genomic_DNA"/>
</dbReference>
<keyword evidence="3" id="KW-1185">Reference proteome</keyword>